<dbReference type="EMBL" id="CM044703">
    <property type="protein sequence ID" value="KAI5673951.1"/>
    <property type="molecule type" value="Genomic_DNA"/>
</dbReference>
<accession>A0ACC0BMP4</accession>
<keyword evidence="2" id="KW-1185">Reference proteome</keyword>
<evidence type="ECO:0000313" key="2">
    <source>
        <dbReference type="Proteomes" id="UP001060085"/>
    </source>
</evidence>
<dbReference type="Proteomes" id="UP001060085">
    <property type="component" value="Linkage Group LG03"/>
</dbReference>
<proteinExistence type="predicted"/>
<evidence type="ECO:0000313" key="1">
    <source>
        <dbReference type="EMBL" id="KAI5673951.1"/>
    </source>
</evidence>
<reference evidence="2" key="1">
    <citation type="journal article" date="2023" name="Nat. Plants">
        <title>Single-cell RNA sequencing provides a high-resolution roadmap for understanding the multicellular compartmentation of specialized metabolism.</title>
        <authorList>
            <person name="Sun S."/>
            <person name="Shen X."/>
            <person name="Li Y."/>
            <person name="Li Y."/>
            <person name="Wang S."/>
            <person name="Li R."/>
            <person name="Zhang H."/>
            <person name="Shen G."/>
            <person name="Guo B."/>
            <person name="Wei J."/>
            <person name="Xu J."/>
            <person name="St-Pierre B."/>
            <person name="Chen S."/>
            <person name="Sun C."/>
        </authorList>
    </citation>
    <scope>NUCLEOTIDE SEQUENCE [LARGE SCALE GENOMIC DNA]</scope>
</reference>
<name>A0ACC0BMP4_CATRO</name>
<protein>
    <submittedName>
        <fullName evidence="1">Uncharacterized protein</fullName>
    </submittedName>
</protein>
<gene>
    <name evidence="1" type="ORF">M9H77_14315</name>
</gene>
<sequence>MIPSNFLDLFVGKFLVKKVEGYLCSLIEDLIDKSIRRIIQLENPCDDHKILIGLKFLNAFLIENILGFQFYHLHFKESIFLLICENKKKNDFGVLKRNLESVRILKIKKSYTFFDEFLDFMSKSSWEKGLVNLVLDNLFIFNSIIGLYVDNILELSFDLTSPCELKSSRNFKNNFDWMRFHYIVIHEFLLKDLEDESLNSHVPFKEMKSYIMRIHGWVLGFKKDKSFQFRIPFKDCSFKAYLRTFLASVFFRGCFLNLYPQILDETLLF</sequence>
<organism evidence="1 2">
    <name type="scientific">Catharanthus roseus</name>
    <name type="common">Madagascar periwinkle</name>
    <name type="synonym">Vinca rosea</name>
    <dbReference type="NCBI Taxonomy" id="4058"/>
    <lineage>
        <taxon>Eukaryota</taxon>
        <taxon>Viridiplantae</taxon>
        <taxon>Streptophyta</taxon>
        <taxon>Embryophyta</taxon>
        <taxon>Tracheophyta</taxon>
        <taxon>Spermatophyta</taxon>
        <taxon>Magnoliopsida</taxon>
        <taxon>eudicotyledons</taxon>
        <taxon>Gunneridae</taxon>
        <taxon>Pentapetalae</taxon>
        <taxon>asterids</taxon>
        <taxon>lamiids</taxon>
        <taxon>Gentianales</taxon>
        <taxon>Apocynaceae</taxon>
        <taxon>Rauvolfioideae</taxon>
        <taxon>Vinceae</taxon>
        <taxon>Catharanthinae</taxon>
        <taxon>Catharanthus</taxon>
    </lineage>
</organism>
<comment type="caution">
    <text evidence="1">The sequence shown here is derived from an EMBL/GenBank/DDBJ whole genome shotgun (WGS) entry which is preliminary data.</text>
</comment>